<dbReference type="Proteomes" id="UP000254332">
    <property type="component" value="Unassembled WGS sequence"/>
</dbReference>
<evidence type="ECO:0000313" key="1">
    <source>
        <dbReference type="EMBL" id="SUF67793.1"/>
    </source>
</evidence>
<dbReference type="RefSeq" id="WP_000129956.1">
    <property type="nucleotide sequence ID" value="NZ_MXPD01000050.1"/>
</dbReference>
<dbReference type="AlphaFoldDB" id="A0A379QUJ8"/>
<protein>
    <submittedName>
        <fullName evidence="1">Gp26</fullName>
    </submittedName>
</protein>
<accession>A0A379QUJ8</accession>
<proteinExistence type="predicted"/>
<organism evidence="1 2">
    <name type="scientific">Salmonella enterica</name>
    <name type="common">Salmonella choleraesuis</name>
    <dbReference type="NCBI Taxonomy" id="28901"/>
    <lineage>
        <taxon>Bacteria</taxon>
        <taxon>Pseudomonadati</taxon>
        <taxon>Pseudomonadota</taxon>
        <taxon>Gammaproteobacteria</taxon>
        <taxon>Enterobacterales</taxon>
        <taxon>Enterobacteriaceae</taxon>
        <taxon>Salmonella</taxon>
    </lineage>
</organism>
<dbReference type="EMBL" id="UGWQ01000001">
    <property type="protein sequence ID" value="SUF67793.1"/>
    <property type="molecule type" value="Genomic_DNA"/>
</dbReference>
<reference evidence="1 2" key="1">
    <citation type="submission" date="2018-06" db="EMBL/GenBank/DDBJ databases">
        <authorList>
            <consortium name="Pathogen Informatics"/>
            <person name="Doyle S."/>
        </authorList>
    </citation>
    <scope>NUCLEOTIDE SEQUENCE [LARGE SCALE GENOMIC DNA]</scope>
    <source>
        <strain evidence="1 2">NCTC10718</strain>
    </source>
</reference>
<name>A0A379QUJ8_SALER</name>
<gene>
    <name evidence="1" type="ORF">NCTC10718_00453</name>
</gene>
<sequence>MTDITRARRESLRWSLLVALNKSRPYTTSEQLLFDVARSIFPDATKLEVRQELDYLSDRRLTEITKQPSGMWFADLTRVGIDLVEYTIPCDPGIARPDKYWSE</sequence>
<evidence type="ECO:0000313" key="2">
    <source>
        <dbReference type="Proteomes" id="UP000254332"/>
    </source>
</evidence>